<dbReference type="PRINTS" id="PR00412">
    <property type="entry name" value="EPOXHYDRLASE"/>
</dbReference>
<keyword evidence="2" id="KW-0378">Hydrolase</keyword>
<reference evidence="2" key="1">
    <citation type="submission" date="2022-08" db="EMBL/GenBank/DDBJ databases">
        <authorList>
            <person name="Deng Y."/>
            <person name="Han X.-F."/>
            <person name="Zhang Y.-Q."/>
        </authorList>
    </citation>
    <scope>NUCLEOTIDE SEQUENCE</scope>
    <source>
        <strain evidence="2">CPCC 203386</strain>
    </source>
</reference>
<dbReference type="GO" id="GO:0016787">
    <property type="term" value="F:hydrolase activity"/>
    <property type="evidence" value="ECO:0007669"/>
    <property type="project" value="UniProtKB-KW"/>
</dbReference>
<dbReference type="Proteomes" id="UP001165586">
    <property type="component" value="Unassembled WGS sequence"/>
</dbReference>
<dbReference type="Gene3D" id="3.40.50.1820">
    <property type="entry name" value="alpha/beta hydrolase"/>
    <property type="match status" value="1"/>
</dbReference>
<dbReference type="InterPro" id="IPR029058">
    <property type="entry name" value="AB_hydrolase_fold"/>
</dbReference>
<dbReference type="InterPro" id="IPR000639">
    <property type="entry name" value="Epox_hydrolase-like"/>
</dbReference>
<feature type="domain" description="AB hydrolase-1" evidence="1">
    <location>
        <begin position="24"/>
        <end position="170"/>
    </location>
</feature>
<protein>
    <submittedName>
        <fullName evidence="2">Alpha/beta hydrolase</fullName>
    </submittedName>
</protein>
<gene>
    <name evidence="2" type="ORF">N1032_10015</name>
</gene>
<dbReference type="RefSeq" id="WP_259538917.1">
    <property type="nucleotide sequence ID" value="NZ_JANLCJ010000003.1"/>
</dbReference>
<evidence type="ECO:0000259" key="1">
    <source>
        <dbReference type="Pfam" id="PF00561"/>
    </source>
</evidence>
<proteinExistence type="predicted"/>
<dbReference type="InterPro" id="IPR050266">
    <property type="entry name" value="AB_hydrolase_sf"/>
</dbReference>
<dbReference type="EMBL" id="JANLCJ010000003">
    <property type="protein sequence ID" value="MCS5734071.1"/>
    <property type="molecule type" value="Genomic_DNA"/>
</dbReference>
<organism evidence="2 3">
    <name type="scientific">Herbiconiux daphne</name>
    <dbReference type="NCBI Taxonomy" id="2970914"/>
    <lineage>
        <taxon>Bacteria</taxon>
        <taxon>Bacillati</taxon>
        <taxon>Actinomycetota</taxon>
        <taxon>Actinomycetes</taxon>
        <taxon>Micrococcales</taxon>
        <taxon>Microbacteriaceae</taxon>
        <taxon>Herbiconiux</taxon>
    </lineage>
</organism>
<dbReference type="PANTHER" id="PTHR43798:SF33">
    <property type="entry name" value="HYDROLASE, PUTATIVE (AFU_ORTHOLOGUE AFUA_2G14860)-RELATED"/>
    <property type="match status" value="1"/>
</dbReference>
<dbReference type="Pfam" id="PF00561">
    <property type="entry name" value="Abhydrolase_1"/>
    <property type="match status" value="1"/>
</dbReference>
<accession>A0ABT2H295</accession>
<evidence type="ECO:0000313" key="2">
    <source>
        <dbReference type="EMBL" id="MCS5734071.1"/>
    </source>
</evidence>
<comment type="caution">
    <text evidence="2">The sequence shown here is derived from an EMBL/GenBank/DDBJ whole genome shotgun (WGS) entry which is preliminary data.</text>
</comment>
<keyword evidence="3" id="KW-1185">Reference proteome</keyword>
<dbReference type="SUPFAM" id="SSF53474">
    <property type="entry name" value="alpha/beta-Hydrolases"/>
    <property type="match status" value="1"/>
</dbReference>
<evidence type="ECO:0000313" key="3">
    <source>
        <dbReference type="Proteomes" id="UP001165586"/>
    </source>
</evidence>
<dbReference type="InterPro" id="IPR000073">
    <property type="entry name" value="AB_hydrolase_1"/>
</dbReference>
<sequence length="296" mass="31847">MTRTIATPVLDIAYRQFGGDDGFPVVLLHGFPYDWASYDEAGPLVADAGARVIVPSLRGYGSTRFRSDSTMRSGQQAALGRDLLDLLDALDIERAVVGGYDWGGRAACVLAALHPERVAGLVSVDGYNIQQIAASGEPEPPDHERALWYQWYFQSERGRRGLARNRDDLCRILWQDWSPEWPDAAAAFELSAPSLHNPDFVDVVIHSYRHRYGNAPGDPAYEADERMLATRPPIAVPAIVLCGASDGLGAGDPDDDRADFTGPFRGAVLPGVGHNPPQEAPAAFAAAVASLLPAAA</sequence>
<name>A0ABT2H295_9MICO</name>
<dbReference type="PANTHER" id="PTHR43798">
    <property type="entry name" value="MONOACYLGLYCEROL LIPASE"/>
    <property type="match status" value="1"/>
</dbReference>